<protein>
    <recommendedName>
        <fullName evidence="4">Peptidase A1 domain-containing protein</fullName>
    </recommendedName>
</protein>
<dbReference type="InterPro" id="IPR034164">
    <property type="entry name" value="Pepsin-like_dom"/>
</dbReference>
<dbReference type="InterPro" id="IPR021109">
    <property type="entry name" value="Peptidase_aspartic_dom_sf"/>
</dbReference>
<keyword evidence="6" id="KW-1185">Reference proteome</keyword>
<dbReference type="Gene3D" id="2.40.70.10">
    <property type="entry name" value="Acid Proteases"/>
    <property type="match status" value="2"/>
</dbReference>
<dbReference type="PROSITE" id="PS51767">
    <property type="entry name" value="PEPTIDASE_A1"/>
    <property type="match status" value="1"/>
</dbReference>
<evidence type="ECO:0000313" key="5">
    <source>
        <dbReference type="EMBL" id="KIO26675.1"/>
    </source>
</evidence>
<dbReference type="GO" id="GO:0006508">
    <property type="term" value="P:proteolysis"/>
    <property type="evidence" value="ECO:0007669"/>
    <property type="project" value="InterPro"/>
</dbReference>
<dbReference type="GO" id="GO:0004190">
    <property type="term" value="F:aspartic-type endopeptidase activity"/>
    <property type="evidence" value="ECO:0007669"/>
    <property type="project" value="InterPro"/>
</dbReference>
<evidence type="ECO:0000256" key="3">
    <source>
        <dbReference type="PIRSR" id="PIRSR601461-2"/>
    </source>
</evidence>
<dbReference type="FunFam" id="2.40.70.10:FF:000008">
    <property type="entry name" value="Cathepsin D"/>
    <property type="match status" value="1"/>
</dbReference>
<dbReference type="OrthoDB" id="771136at2759"/>
<dbReference type="PANTHER" id="PTHR47966:SF6">
    <property type="entry name" value="PEPTIDASE A1 DOMAIN-CONTAINING PROTEIN"/>
    <property type="match status" value="1"/>
</dbReference>
<dbReference type="CDD" id="cd05471">
    <property type="entry name" value="pepsin_like"/>
    <property type="match status" value="1"/>
</dbReference>
<evidence type="ECO:0000259" key="4">
    <source>
        <dbReference type="PROSITE" id="PS51767"/>
    </source>
</evidence>
<name>A0A0C3Q9H5_9AGAM</name>
<gene>
    <name evidence="5" type="ORF">M407DRAFT_74203</name>
</gene>
<keyword evidence="3" id="KW-1015">Disulfide bond</keyword>
<reference evidence="5 6" key="1">
    <citation type="submission" date="2014-04" db="EMBL/GenBank/DDBJ databases">
        <authorList>
            <consortium name="DOE Joint Genome Institute"/>
            <person name="Kuo A."/>
            <person name="Girlanda M."/>
            <person name="Perotto S."/>
            <person name="Kohler A."/>
            <person name="Nagy L.G."/>
            <person name="Floudas D."/>
            <person name="Copeland A."/>
            <person name="Barry K.W."/>
            <person name="Cichocki N."/>
            <person name="Veneault-Fourrey C."/>
            <person name="LaButti K."/>
            <person name="Lindquist E.A."/>
            <person name="Lipzen A."/>
            <person name="Lundell T."/>
            <person name="Morin E."/>
            <person name="Murat C."/>
            <person name="Sun H."/>
            <person name="Tunlid A."/>
            <person name="Henrissat B."/>
            <person name="Grigoriev I.V."/>
            <person name="Hibbett D.S."/>
            <person name="Martin F."/>
            <person name="Nordberg H.P."/>
            <person name="Cantor M.N."/>
            <person name="Hua S.X."/>
        </authorList>
    </citation>
    <scope>NUCLEOTIDE SEQUENCE [LARGE SCALE GENOMIC DNA]</scope>
    <source>
        <strain evidence="5 6">MUT 4182</strain>
    </source>
</reference>
<dbReference type="EMBL" id="KN823021">
    <property type="protein sequence ID" value="KIO26675.1"/>
    <property type="molecule type" value="Genomic_DNA"/>
</dbReference>
<dbReference type="Proteomes" id="UP000054248">
    <property type="component" value="Unassembled WGS sequence"/>
</dbReference>
<feature type="domain" description="Peptidase A1" evidence="4">
    <location>
        <begin position="4"/>
        <end position="316"/>
    </location>
</feature>
<dbReference type="Pfam" id="PF00026">
    <property type="entry name" value="Asp"/>
    <property type="match status" value="1"/>
</dbReference>
<dbReference type="InterPro" id="IPR001461">
    <property type="entry name" value="Aspartic_peptidase_A1"/>
</dbReference>
<evidence type="ECO:0000256" key="1">
    <source>
        <dbReference type="ARBA" id="ARBA00007447"/>
    </source>
</evidence>
<dbReference type="STRING" id="1051891.A0A0C3Q9H5"/>
<evidence type="ECO:0000313" key="6">
    <source>
        <dbReference type="Proteomes" id="UP000054248"/>
    </source>
</evidence>
<feature type="non-terminal residue" evidence="5">
    <location>
        <position position="1"/>
    </location>
</feature>
<dbReference type="SUPFAM" id="SSF50630">
    <property type="entry name" value="Acid proteases"/>
    <property type="match status" value="1"/>
</dbReference>
<dbReference type="HOGENOM" id="CLU_013253_1_0_1"/>
<feature type="active site" evidence="2">
    <location>
        <position position="22"/>
    </location>
</feature>
<evidence type="ECO:0000256" key="2">
    <source>
        <dbReference type="PIRSR" id="PIRSR601461-1"/>
    </source>
</evidence>
<dbReference type="PANTHER" id="PTHR47966">
    <property type="entry name" value="BETA-SITE APP-CLEAVING ENZYME, ISOFORM A-RELATED"/>
    <property type="match status" value="1"/>
</dbReference>
<sequence length="319" mass="34105">DTEVYGDLSVGTPAQTITVEFDTGSSDLLIPVSECKACVSPFFETRKSSTFADLPQPFNTSFGDGSLASGYLASDTVSLGDLSVENQIFAIINNATDGFDKPNSGLIGFAFQSAAESHSTPWLFNLANEGKLASNVASFYISRQEASGSEACIGCLDSSKFTGDPEYFPLYPGNSSQTLWTIVTQGMTYDNKPVLDERLIAAFDTGGPYTVVPTKVAKALHSHIPGSQFEEKLGGYTFPCDKASSIAPIGWMFGASPTVFNIHPSQLNLGEIEKGSNKCLSAIFTSDQYPIGLIGDAFLSSWYSIFDYGNMRMGFAAAV</sequence>
<feature type="disulfide bond" evidence="3">
    <location>
        <begin position="240"/>
        <end position="279"/>
    </location>
</feature>
<reference evidence="6" key="2">
    <citation type="submission" date="2015-01" db="EMBL/GenBank/DDBJ databases">
        <title>Evolutionary Origins and Diversification of the Mycorrhizal Mutualists.</title>
        <authorList>
            <consortium name="DOE Joint Genome Institute"/>
            <consortium name="Mycorrhizal Genomics Consortium"/>
            <person name="Kohler A."/>
            <person name="Kuo A."/>
            <person name="Nagy L.G."/>
            <person name="Floudas D."/>
            <person name="Copeland A."/>
            <person name="Barry K.W."/>
            <person name="Cichocki N."/>
            <person name="Veneault-Fourrey C."/>
            <person name="LaButti K."/>
            <person name="Lindquist E.A."/>
            <person name="Lipzen A."/>
            <person name="Lundell T."/>
            <person name="Morin E."/>
            <person name="Murat C."/>
            <person name="Riley R."/>
            <person name="Ohm R."/>
            <person name="Sun H."/>
            <person name="Tunlid A."/>
            <person name="Henrissat B."/>
            <person name="Grigoriev I.V."/>
            <person name="Hibbett D.S."/>
            <person name="Martin F."/>
        </authorList>
    </citation>
    <scope>NUCLEOTIDE SEQUENCE [LARGE SCALE GENOMIC DNA]</scope>
    <source>
        <strain evidence="6">MUT 4182</strain>
    </source>
</reference>
<comment type="similarity">
    <text evidence="1">Belongs to the peptidase A1 family.</text>
</comment>
<organism evidence="5 6">
    <name type="scientific">Tulasnella calospora MUT 4182</name>
    <dbReference type="NCBI Taxonomy" id="1051891"/>
    <lineage>
        <taxon>Eukaryota</taxon>
        <taxon>Fungi</taxon>
        <taxon>Dikarya</taxon>
        <taxon>Basidiomycota</taxon>
        <taxon>Agaricomycotina</taxon>
        <taxon>Agaricomycetes</taxon>
        <taxon>Cantharellales</taxon>
        <taxon>Tulasnellaceae</taxon>
        <taxon>Tulasnella</taxon>
    </lineage>
</organism>
<dbReference type="InterPro" id="IPR033121">
    <property type="entry name" value="PEPTIDASE_A1"/>
</dbReference>
<dbReference type="PRINTS" id="PR00792">
    <property type="entry name" value="PEPSIN"/>
</dbReference>
<proteinExistence type="inferred from homology"/>
<dbReference type="AlphaFoldDB" id="A0A0C3Q9H5"/>
<accession>A0A0C3Q9H5</accession>
<feature type="active site" evidence="2">
    <location>
        <position position="204"/>
    </location>
</feature>